<dbReference type="NCBIfam" id="TIGR01297">
    <property type="entry name" value="CDF"/>
    <property type="match status" value="1"/>
</dbReference>
<dbReference type="RefSeq" id="WP_262428907.1">
    <property type="nucleotide sequence ID" value="NZ_JACRTG010000011.1"/>
</dbReference>
<dbReference type="GO" id="GO:0006882">
    <property type="term" value="P:intracellular zinc ion homeostasis"/>
    <property type="evidence" value="ECO:0007669"/>
    <property type="project" value="TreeGrafter"/>
</dbReference>
<evidence type="ECO:0000256" key="3">
    <source>
        <dbReference type="ARBA" id="ARBA00022448"/>
    </source>
</evidence>
<dbReference type="PANTHER" id="PTHR43840">
    <property type="entry name" value="MITOCHONDRIAL METAL TRANSPORTER 1-RELATED"/>
    <property type="match status" value="1"/>
</dbReference>
<feature type="transmembrane region" description="Helical" evidence="7">
    <location>
        <begin position="175"/>
        <end position="191"/>
    </location>
</feature>
<dbReference type="GO" id="GO:0015093">
    <property type="term" value="F:ferrous iron transmembrane transporter activity"/>
    <property type="evidence" value="ECO:0007669"/>
    <property type="project" value="TreeGrafter"/>
</dbReference>
<comment type="subcellular location">
    <subcellularLocation>
        <location evidence="1">Membrane</location>
        <topology evidence="1">Multi-pass membrane protein</topology>
    </subcellularLocation>
</comment>
<name>A0A926EPQ6_9FIRM</name>
<dbReference type="Gene3D" id="3.30.70.1350">
    <property type="entry name" value="Cation efflux protein, cytoplasmic domain"/>
    <property type="match status" value="1"/>
</dbReference>
<accession>A0A926EPQ6</accession>
<dbReference type="EMBL" id="JACRTG010000011">
    <property type="protein sequence ID" value="MBC8587448.1"/>
    <property type="molecule type" value="Genomic_DNA"/>
</dbReference>
<dbReference type="SUPFAM" id="SSF161111">
    <property type="entry name" value="Cation efflux protein transmembrane domain-like"/>
    <property type="match status" value="1"/>
</dbReference>
<dbReference type="Pfam" id="PF16916">
    <property type="entry name" value="ZT_dimer"/>
    <property type="match status" value="1"/>
</dbReference>
<keyword evidence="6 7" id="KW-0472">Membrane</keyword>
<feature type="domain" description="Cation efflux protein transmembrane" evidence="8">
    <location>
        <begin position="14"/>
        <end position="206"/>
    </location>
</feature>
<evidence type="ECO:0000256" key="6">
    <source>
        <dbReference type="ARBA" id="ARBA00023136"/>
    </source>
</evidence>
<dbReference type="InterPro" id="IPR058533">
    <property type="entry name" value="Cation_efflux_TM"/>
</dbReference>
<feature type="transmembrane region" description="Helical" evidence="7">
    <location>
        <begin position="84"/>
        <end position="102"/>
    </location>
</feature>
<keyword evidence="5 7" id="KW-1133">Transmembrane helix</keyword>
<evidence type="ECO:0000313" key="11">
    <source>
        <dbReference type="Proteomes" id="UP000601171"/>
    </source>
</evidence>
<dbReference type="InterPro" id="IPR036837">
    <property type="entry name" value="Cation_efflux_CTD_sf"/>
</dbReference>
<gene>
    <name evidence="10" type="ORF">H8707_04240</name>
</gene>
<evidence type="ECO:0000256" key="1">
    <source>
        <dbReference type="ARBA" id="ARBA00004141"/>
    </source>
</evidence>
<dbReference type="AlphaFoldDB" id="A0A926EPQ6"/>
<proteinExistence type="inferred from homology"/>
<sequence length="296" mass="33039">MEIVRYKEIQKVQFIIILLNIITSISKLFTGFIINSASMMADGFHSMTDALNNVAGMIGVYFAFQPDDERHPYGHRKFETMATLLISGLLLFTSLNLLKGAFERIVNPKVQTVTAKSFIIMIFSIIVNICVTTYERKKGKQLQSDFLISDATHTLSDVFVSISVLGTLIAVKLGLSWMDVLVSIFIALIIAKSSFDIVKMSANILCDAIALNPEDISNVVCEFDEVHSCHKIRSRGRADDIHLDLHVVAANDMSLDKAHSLVHNIEKLLKSRFPGVTDVNVHVDPLDYYMNKSANK</sequence>
<reference evidence="10" key="1">
    <citation type="submission" date="2020-08" db="EMBL/GenBank/DDBJ databases">
        <title>Genome public.</title>
        <authorList>
            <person name="Liu C."/>
            <person name="Sun Q."/>
        </authorList>
    </citation>
    <scope>NUCLEOTIDE SEQUENCE</scope>
    <source>
        <strain evidence="10">BX21</strain>
    </source>
</reference>
<evidence type="ECO:0000259" key="8">
    <source>
        <dbReference type="Pfam" id="PF01545"/>
    </source>
</evidence>
<dbReference type="InterPro" id="IPR002524">
    <property type="entry name" value="Cation_efflux"/>
</dbReference>
<protein>
    <submittedName>
        <fullName evidence="10">Cation transporter</fullName>
    </submittedName>
</protein>
<feature type="transmembrane region" description="Helical" evidence="7">
    <location>
        <begin position="114"/>
        <end position="134"/>
    </location>
</feature>
<dbReference type="GO" id="GO:0015086">
    <property type="term" value="F:cadmium ion transmembrane transporter activity"/>
    <property type="evidence" value="ECO:0007669"/>
    <property type="project" value="TreeGrafter"/>
</dbReference>
<dbReference type="Gene3D" id="1.20.1510.10">
    <property type="entry name" value="Cation efflux protein transmembrane domain"/>
    <property type="match status" value="1"/>
</dbReference>
<dbReference type="FunFam" id="1.20.1510.10:FF:000006">
    <property type="entry name" value="Divalent cation efflux transporter"/>
    <property type="match status" value="1"/>
</dbReference>
<comment type="similarity">
    <text evidence="2">Belongs to the cation diffusion facilitator (CDF) transporter (TC 2.A.4) family.</text>
</comment>
<comment type="caution">
    <text evidence="10">The sequence shown here is derived from an EMBL/GenBank/DDBJ whole genome shotgun (WGS) entry which is preliminary data.</text>
</comment>
<dbReference type="PANTHER" id="PTHR43840:SF15">
    <property type="entry name" value="MITOCHONDRIAL METAL TRANSPORTER 1-RELATED"/>
    <property type="match status" value="1"/>
</dbReference>
<dbReference type="SUPFAM" id="SSF160240">
    <property type="entry name" value="Cation efflux protein cytoplasmic domain-like"/>
    <property type="match status" value="1"/>
</dbReference>
<dbReference type="GO" id="GO:0015341">
    <property type="term" value="F:zinc efflux antiporter activity"/>
    <property type="evidence" value="ECO:0007669"/>
    <property type="project" value="TreeGrafter"/>
</dbReference>
<feature type="transmembrane region" description="Helical" evidence="7">
    <location>
        <begin position="12"/>
        <end position="34"/>
    </location>
</feature>
<evidence type="ECO:0000313" key="10">
    <source>
        <dbReference type="EMBL" id="MBC8587448.1"/>
    </source>
</evidence>
<dbReference type="Pfam" id="PF01545">
    <property type="entry name" value="Cation_efflux"/>
    <property type="match status" value="1"/>
</dbReference>
<dbReference type="InterPro" id="IPR050291">
    <property type="entry name" value="CDF_Transporter"/>
</dbReference>
<keyword evidence="4 7" id="KW-0812">Transmembrane</keyword>
<dbReference type="Proteomes" id="UP000601171">
    <property type="component" value="Unassembled WGS sequence"/>
</dbReference>
<keyword evidence="3" id="KW-0813">Transport</keyword>
<keyword evidence="11" id="KW-1185">Reference proteome</keyword>
<evidence type="ECO:0000256" key="7">
    <source>
        <dbReference type="SAM" id="Phobius"/>
    </source>
</evidence>
<dbReference type="InterPro" id="IPR027469">
    <property type="entry name" value="Cation_efflux_TMD_sf"/>
</dbReference>
<evidence type="ECO:0000256" key="2">
    <source>
        <dbReference type="ARBA" id="ARBA00008114"/>
    </source>
</evidence>
<organism evidence="10 11">
    <name type="scientific">Paratissierella segnis</name>
    <dbReference type="NCBI Taxonomy" id="2763679"/>
    <lineage>
        <taxon>Bacteria</taxon>
        <taxon>Bacillati</taxon>
        <taxon>Bacillota</taxon>
        <taxon>Tissierellia</taxon>
        <taxon>Tissierellales</taxon>
        <taxon>Tissierellaceae</taxon>
        <taxon>Paratissierella</taxon>
    </lineage>
</organism>
<feature type="domain" description="Cation efflux protein cytoplasmic" evidence="9">
    <location>
        <begin position="214"/>
        <end position="285"/>
    </location>
</feature>
<dbReference type="GO" id="GO:0005886">
    <property type="term" value="C:plasma membrane"/>
    <property type="evidence" value="ECO:0007669"/>
    <property type="project" value="TreeGrafter"/>
</dbReference>
<evidence type="ECO:0000259" key="9">
    <source>
        <dbReference type="Pfam" id="PF16916"/>
    </source>
</evidence>
<evidence type="ECO:0000256" key="5">
    <source>
        <dbReference type="ARBA" id="ARBA00022989"/>
    </source>
</evidence>
<dbReference type="InterPro" id="IPR027470">
    <property type="entry name" value="Cation_efflux_CTD"/>
</dbReference>
<evidence type="ECO:0000256" key="4">
    <source>
        <dbReference type="ARBA" id="ARBA00022692"/>
    </source>
</evidence>